<proteinExistence type="predicted"/>
<dbReference type="InterPro" id="IPR009057">
    <property type="entry name" value="Homeodomain-like_sf"/>
</dbReference>
<dbReference type="RefSeq" id="WP_012810510.1">
    <property type="nucleotide sequence ID" value="NC_013205.1"/>
</dbReference>
<reference evidence="2" key="1">
    <citation type="submission" date="2009-09" db="EMBL/GenBank/DDBJ databases">
        <title>The complete chromosome of Alicyclobacillus acidocaldarius subsp. acidocaldarius DSM 446.</title>
        <authorList>
            <consortium name="US DOE Joint Genome Institute (JGI-PGF)"/>
            <person name="Lucas S."/>
            <person name="Copeland A."/>
            <person name="Lapidus A."/>
            <person name="Glavina del Rio T."/>
            <person name="Dalin E."/>
            <person name="Tice H."/>
            <person name="Bruce D."/>
            <person name="Goodwin L."/>
            <person name="Pitluck S."/>
            <person name="Kyrpides N."/>
            <person name="Mavromatis K."/>
            <person name="Ivanova N."/>
            <person name="Ovchinnikova G."/>
            <person name="Chertkov O."/>
            <person name="Sims D."/>
            <person name="Brettin T."/>
            <person name="Detter J.C."/>
            <person name="Han C."/>
            <person name="Larimer F."/>
            <person name="Land M."/>
            <person name="Hauser L."/>
            <person name="Markowitz V."/>
            <person name="Cheng J.-F."/>
            <person name="Hugenholtz P."/>
            <person name="Woyke T."/>
            <person name="Wu D."/>
            <person name="Pukall R."/>
            <person name="Klenk H.-P."/>
            <person name="Eisen J.A."/>
        </authorList>
    </citation>
    <scope>NUCLEOTIDE SEQUENCE [LARGE SCALE GENOMIC DNA]</scope>
    <source>
        <strain evidence="2">ATCC 27009 / DSM 446 / BCRC 14685 / JCM 5260 / KCTC 1825 / NBRC 15652 / NCIMB 11725 / NRRL B-14509 / 104-IA</strain>
    </source>
</reference>
<dbReference type="AlphaFoldDB" id="C8WVP6"/>
<dbReference type="SUPFAM" id="SSF46689">
    <property type="entry name" value="Homeodomain-like"/>
    <property type="match status" value="1"/>
</dbReference>
<dbReference type="EMBL" id="CP001727">
    <property type="protein sequence ID" value="ACV58168.1"/>
    <property type="molecule type" value="Genomic_DNA"/>
</dbReference>
<dbReference type="InterPro" id="IPR007367">
    <property type="entry name" value="DUF433"/>
</dbReference>
<gene>
    <name evidence="1" type="ordered locus">Aaci_1135</name>
</gene>
<evidence type="ECO:0000313" key="1">
    <source>
        <dbReference type="EMBL" id="ACV58168.1"/>
    </source>
</evidence>
<dbReference type="Proteomes" id="UP000001917">
    <property type="component" value="Chromosome"/>
</dbReference>
<dbReference type="Pfam" id="PF04255">
    <property type="entry name" value="DUF433"/>
    <property type="match status" value="1"/>
</dbReference>
<dbReference type="KEGG" id="aac:Aaci_1135"/>
<evidence type="ECO:0008006" key="3">
    <source>
        <dbReference type="Google" id="ProtNLM"/>
    </source>
</evidence>
<reference evidence="1 2" key="2">
    <citation type="journal article" date="2010" name="Stand. Genomic Sci.">
        <title>Complete genome sequence of Alicyclobacillus acidocaldarius type strain (104-IA).</title>
        <authorList>
            <person name="Mavromatis K."/>
            <person name="Sikorski J."/>
            <person name="Lapidus A."/>
            <person name="Glavina Del Rio T."/>
            <person name="Copeland A."/>
            <person name="Tice H."/>
            <person name="Cheng J.F."/>
            <person name="Lucas S."/>
            <person name="Chen F."/>
            <person name="Nolan M."/>
            <person name="Bruce D."/>
            <person name="Goodwin L."/>
            <person name="Pitluck S."/>
            <person name="Ivanova N."/>
            <person name="Ovchinnikova G."/>
            <person name="Pati A."/>
            <person name="Chen A."/>
            <person name="Palaniappan K."/>
            <person name="Land M."/>
            <person name="Hauser L."/>
            <person name="Chang Y.J."/>
            <person name="Jeffries C.D."/>
            <person name="Chain P."/>
            <person name="Meincke L."/>
            <person name="Sims D."/>
            <person name="Chertkov O."/>
            <person name="Han C."/>
            <person name="Brettin T."/>
            <person name="Detter J.C."/>
            <person name="Wahrenburg C."/>
            <person name="Rohde M."/>
            <person name="Pukall R."/>
            <person name="Goker M."/>
            <person name="Bristow J."/>
            <person name="Eisen J.A."/>
            <person name="Markowitz V."/>
            <person name="Hugenholtz P."/>
            <person name="Klenk H.P."/>
            <person name="Kyrpides N.C."/>
        </authorList>
    </citation>
    <scope>NUCLEOTIDE SEQUENCE [LARGE SCALE GENOMIC DNA]</scope>
    <source>
        <strain evidence="2">ATCC 27009 / DSM 446 / BCRC 14685 / JCM 5260 / KCTC 1825 / NBRC 15652 / NCIMB 11725 / NRRL B-14509 / 104-IA</strain>
    </source>
</reference>
<evidence type="ECO:0000313" key="2">
    <source>
        <dbReference type="Proteomes" id="UP000001917"/>
    </source>
</evidence>
<organism evidence="1 2">
    <name type="scientific">Alicyclobacillus acidocaldarius subsp. acidocaldarius (strain ATCC 27009 / DSM 446 / BCRC 14685 / JCM 5260 / KCTC 1825 / NBRC 15652 / NCIMB 11725 / NRRL B-14509 / 104-IA)</name>
    <name type="common">Bacillus acidocaldarius</name>
    <dbReference type="NCBI Taxonomy" id="521098"/>
    <lineage>
        <taxon>Bacteria</taxon>
        <taxon>Bacillati</taxon>
        <taxon>Bacillota</taxon>
        <taxon>Bacilli</taxon>
        <taxon>Bacillales</taxon>
        <taxon>Alicyclobacillaceae</taxon>
        <taxon>Alicyclobacillus</taxon>
    </lineage>
</organism>
<accession>C8WVP6</accession>
<sequence>MGGGRPVISRQGIRTDVLWERWEAGDSIADIAKDYGITPAEVETVLRFEARYLKAV</sequence>
<dbReference type="HOGENOM" id="CLU_3003804_0_0_9"/>
<name>C8WVP6_ALIAD</name>
<keyword evidence="2" id="KW-1185">Reference proteome</keyword>
<protein>
    <recommendedName>
        <fullName evidence="3">DUF433 domain-containing protein</fullName>
    </recommendedName>
</protein>
<dbReference type="Gene3D" id="1.10.10.10">
    <property type="entry name" value="Winged helix-like DNA-binding domain superfamily/Winged helix DNA-binding domain"/>
    <property type="match status" value="1"/>
</dbReference>
<dbReference type="InterPro" id="IPR036388">
    <property type="entry name" value="WH-like_DNA-bd_sf"/>
</dbReference>